<evidence type="ECO:0000256" key="5">
    <source>
        <dbReference type="ARBA" id="ARBA00022989"/>
    </source>
</evidence>
<comment type="caution">
    <text evidence="9">The sequence shown here is derived from an EMBL/GenBank/DDBJ whole genome shotgun (WGS) entry which is preliminary data.</text>
</comment>
<proteinExistence type="inferred from homology"/>
<keyword evidence="3" id="KW-1003">Cell membrane</keyword>
<sequence>MTGSPLRLAIARISLRDRLSALRFGRVAAALILLLAAIAVVAPNLLAGSPELIDPGTALRPPGGAHLFGTDWLGRDEYARVVHGARASLLVGIGSTLLATVAGTLWGLASALGGRVADQIGMRAADVLLAFPTILMALLVVAVLGPGTGNVVLAITVALTPGFARLVRVRTHLVRQFAYVRAALDLGTARWRVTMRHIVPNVLLPLSVLVVINIGTAIIIGSSLSFLGLGPDTEVPEWGAMLSQSRNYLSAAWTLALFPGLAVTLTVMSISVAGRALRERAEGVIE</sequence>
<protein>
    <submittedName>
        <fullName evidence="9">ABC transporter permease subunit</fullName>
    </submittedName>
</protein>
<evidence type="ECO:0000313" key="10">
    <source>
        <dbReference type="Proteomes" id="UP000432464"/>
    </source>
</evidence>
<keyword evidence="10" id="KW-1185">Reference proteome</keyword>
<comment type="subcellular location">
    <subcellularLocation>
        <location evidence="1 7">Cell membrane</location>
        <topology evidence="1 7">Multi-pass membrane protein</topology>
    </subcellularLocation>
</comment>
<feature type="domain" description="ABC transmembrane type-1" evidence="8">
    <location>
        <begin position="85"/>
        <end position="274"/>
    </location>
</feature>
<evidence type="ECO:0000256" key="7">
    <source>
        <dbReference type="RuleBase" id="RU363032"/>
    </source>
</evidence>
<gene>
    <name evidence="9" type="ORF">GLP40_12385</name>
</gene>
<evidence type="ECO:0000259" key="8">
    <source>
        <dbReference type="PROSITE" id="PS50928"/>
    </source>
</evidence>
<dbReference type="Pfam" id="PF00528">
    <property type="entry name" value="BPD_transp_1"/>
    <property type="match status" value="1"/>
</dbReference>
<reference evidence="9 10" key="1">
    <citation type="submission" date="2019-11" db="EMBL/GenBank/DDBJ databases">
        <title>Nocardia sp. nov. CT2-14 isolated from soil.</title>
        <authorList>
            <person name="Kanchanasin P."/>
            <person name="Tanasupawat S."/>
            <person name="Yuki M."/>
            <person name="Kudo T."/>
        </authorList>
    </citation>
    <scope>NUCLEOTIDE SEQUENCE [LARGE SCALE GENOMIC DNA]</scope>
    <source>
        <strain evidence="9 10">CT2-14</strain>
    </source>
</reference>
<dbReference type="EMBL" id="WMBB01000005">
    <property type="protein sequence ID" value="MTE13567.1"/>
    <property type="molecule type" value="Genomic_DNA"/>
</dbReference>
<keyword evidence="2 7" id="KW-0813">Transport</keyword>
<comment type="similarity">
    <text evidence="7">Belongs to the binding-protein-dependent transport system permease family.</text>
</comment>
<feature type="transmembrane region" description="Helical" evidence="7">
    <location>
        <begin position="89"/>
        <end position="112"/>
    </location>
</feature>
<feature type="transmembrane region" description="Helical" evidence="7">
    <location>
        <begin position="124"/>
        <end position="145"/>
    </location>
</feature>
<dbReference type="InterPro" id="IPR035906">
    <property type="entry name" value="MetI-like_sf"/>
</dbReference>
<dbReference type="InterPro" id="IPR050366">
    <property type="entry name" value="BP-dependent_transpt_permease"/>
</dbReference>
<evidence type="ECO:0000256" key="3">
    <source>
        <dbReference type="ARBA" id="ARBA00022475"/>
    </source>
</evidence>
<accession>A0A6I3KVI9</accession>
<evidence type="ECO:0000256" key="1">
    <source>
        <dbReference type="ARBA" id="ARBA00004651"/>
    </source>
</evidence>
<evidence type="ECO:0000313" key="9">
    <source>
        <dbReference type="EMBL" id="MTE13567.1"/>
    </source>
</evidence>
<dbReference type="GO" id="GO:0005886">
    <property type="term" value="C:plasma membrane"/>
    <property type="evidence" value="ECO:0007669"/>
    <property type="project" value="UniProtKB-SubCell"/>
</dbReference>
<keyword evidence="6 7" id="KW-0472">Membrane</keyword>
<feature type="transmembrane region" description="Helical" evidence="7">
    <location>
        <begin position="202"/>
        <end position="228"/>
    </location>
</feature>
<keyword evidence="5 7" id="KW-1133">Transmembrane helix</keyword>
<dbReference type="Proteomes" id="UP000432464">
    <property type="component" value="Unassembled WGS sequence"/>
</dbReference>
<feature type="transmembrane region" description="Helical" evidence="7">
    <location>
        <begin position="151"/>
        <end position="167"/>
    </location>
</feature>
<dbReference type="AlphaFoldDB" id="A0A6I3KVI9"/>
<dbReference type="Gene3D" id="1.10.3720.10">
    <property type="entry name" value="MetI-like"/>
    <property type="match status" value="1"/>
</dbReference>
<name>A0A6I3KVI9_9NOCA</name>
<dbReference type="CDD" id="cd06261">
    <property type="entry name" value="TM_PBP2"/>
    <property type="match status" value="1"/>
</dbReference>
<dbReference type="PANTHER" id="PTHR43386:SF25">
    <property type="entry name" value="PEPTIDE ABC TRANSPORTER PERMEASE PROTEIN"/>
    <property type="match status" value="1"/>
</dbReference>
<evidence type="ECO:0000256" key="4">
    <source>
        <dbReference type="ARBA" id="ARBA00022692"/>
    </source>
</evidence>
<evidence type="ECO:0000256" key="6">
    <source>
        <dbReference type="ARBA" id="ARBA00023136"/>
    </source>
</evidence>
<dbReference type="GO" id="GO:0055085">
    <property type="term" value="P:transmembrane transport"/>
    <property type="evidence" value="ECO:0007669"/>
    <property type="project" value="InterPro"/>
</dbReference>
<feature type="transmembrane region" description="Helical" evidence="7">
    <location>
        <begin position="21"/>
        <end position="42"/>
    </location>
</feature>
<dbReference type="RefSeq" id="WP_154788009.1">
    <property type="nucleotide sequence ID" value="NZ_WMBB01000005.1"/>
</dbReference>
<dbReference type="PROSITE" id="PS50928">
    <property type="entry name" value="ABC_TM1"/>
    <property type="match status" value="1"/>
</dbReference>
<dbReference type="PANTHER" id="PTHR43386">
    <property type="entry name" value="OLIGOPEPTIDE TRANSPORT SYSTEM PERMEASE PROTEIN APPC"/>
    <property type="match status" value="1"/>
</dbReference>
<evidence type="ECO:0000256" key="2">
    <source>
        <dbReference type="ARBA" id="ARBA00022448"/>
    </source>
</evidence>
<keyword evidence="4 7" id="KW-0812">Transmembrane</keyword>
<dbReference type="InterPro" id="IPR000515">
    <property type="entry name" value="MetI-like"/>
</dbReference>
<dbReference type="SUPFAM" id="SSF161098">
    <property type="entry name" value="MetI-like"/>
    <property type="match status" value="1"/>
</dbReference>
<feature type="transmembrane region" description="Helical" evidence="7">
    <location>
        <begin position="248"/>
        <end position="270"/>
    </location>
</feature>
<organism evidence="9 10">
    <name type="scientific">Nocardia aurantiaca</name>
    <dbReference type="NCBI Taxonomy" id="2675850"/>
    <lineage>
        <taxon>Bacteria</taxon>
        <taxon>Bacillati</taxon>
        <taxon>Actinomycetota</taxon>
        <taxon>Actinomycetes</taxon>
        <taxon>Mycobacteriales</taxon>
        <taxon>Nocardiaceae</taxon>
        <taxon>Nocardia</taxon>
    </lineage>
</organism>